<feature type="region of interest" description="Disordered" evidence="1">
    <location>
        <begin position="143"/>
        <end position="184"/>
    </location>
</feature>
<organism evidence="3 4">
    <name type="scientific">Callorhinchus milii</name>
    <name type="common">Ghost shark</name>
    <dbReference type="NCBI Taxonomy" id="7868"/>
    <lineage>
        <taxon>Eukaryota</taxon>
        <taxon>Metazoa</taxon>
        <taxon>Chordata</taxon>
        <taxon>Craniata</taxon>
        <taxon>Vertebrata</taxon>
        <taxon>Chondrichthyes</taxon>
        <taxon>Holocephali</taxon>
        <taxon>Chimaeriformes</taxon>
        <taxon>Callorhinchidae</taxon>
        <taxon>Callorhinchus</taxon>
    </lineage>
</organism>
<dbReference type="Proteomes" id="UP000314986">
    <property type="component" value="Unassembled WGS sequence"/>
</dbReference>
<dbReference type="AlphaFoldDB" id="A0A4W3GY73"/>
<keyword evidence="2" id="KW-0472">Membrane</keyword>
<dbReference type="InParanoid" id="A0A4W3GY73"/>
<reference evidence="4" key="1">
    <citation type="journal article" date="2006" name="Science">
        <title>Ancient noncoding elements conserved in the human genome.</title>
        <authorList>
            <person name="Venkatesh B."/>
            <person name="Kirkness E.F."/>
            <person name="Loh Y.H."/>
            <person name="Halpern A.L."/>
            <person name="Lee A.P."/>
            <person name="Johnson J."/>
            <person name="Dandona N."/>
            <person name="Viswanathan L.D."/>
            <person name="Tay A."/>
            <person name="Venter J.C."/>
            <person name="Strausberg R.L."/>
            <person name="Brenner S."/>
        </authorList>
    </citation>
    <scope>NUCLEOTIDE SEQUENCE [LARGE SCALE GENOMIC DNA]</scope>
</reference>
<accession>A0A4W3GY73</accession>
<keyword evidence="2" id="KW-0812">Transmembrane</keyword>
<evidence type="ECO:0000313" key="4">
    <source>
        <dbReference type="Proteomes" id="UP000314986"/>
    </source>
</evidence>
<feature type="compositionally biased region" description="Pro residues" evidence="1">
    <location>
        <begin position="161"/>
        <end position="176"/>
    </location>
</feature>
<keyword evidence="2" id="KW-1133">Transmembrane helix</keyword>
<dbReference type="STRING" id="7868.ENSCMIP00000009318"/>
<sequence>MAVEFGVSYKCTMLLLVEILEQFNPRMQNLVVLGNNFFHAFRGESQEQEEAIQPLASVLPIIIIMILVLMQMTDTQRLLNSDLEVVVSIYCSYQRQQLQPLFTHITSLVSGDLLTPVDVATASTGLRWSTGNGERSWRERALSCGGVGGEKSPQQGDTGTPTPPPHSPPPPPPPAPLDHKHTVTTAGRCRSSIHDCLWDVAVRDWLPGFARKRCRQFPLLL</sequence>
<reference evidence="3" key="4">
    <citation type="submission" date="2025-08" db="UniProtKB">
        <authorList>
            <consortium name="Ensembl"/>
        </authorList>
    </citation>
    <scope>IDENTIFICATION</scope>
</reference>
<keyword evidence="4" id="KW-1185">Reference proteome</keyword>
<evidence type="ECO:0000256" key="2">
    <source>
        <dbReference type="SAM" id="Phobius"/>
    </source>
</evidence>
<evidence type="ECO:0000256" key="1">
    <source>
        <dbReference type="SAM" id="MobiDB-lite"/>
    </source>
</evidence>
<reference evidence="3" key="5">
    <citation type="submission" date="2025-09" db="UniProtKB">
        <authorList>
            <consortium name="Ensembl"/>
        </authorList>
    </citation>
    <scope>IDENTIFICATION</scope>
</reference>
<feature type="transmembrane region" description="Helical" evidence="2">
    <location>
        <begin position="51"/>
        <end position="70"/>
    </location>
</feature>
<reference evidence="4" key="2">
    <citation type="journal article" date="2007" name="PLoS Biol.">
        <title>Survey sequencing and comparative analysis of the elephant shark (Callorhinchus milii) genome.</title>
        <authorList>
            <person name="Venkatesh B."/>
            <person name="Kirkness E.F."/>
            <person name="Loh Y.H."/>
            <person name="Halpern A.L."/>
            <person name="Lee A.P."/>
            <person name="Johnson J."/>
            <person name="Dandona N."/>
            <person name="Viswanathan L.D."/>
            <person name="Tay A."/>
            <person name="Venter J.C."/>
            <person name="Strausberg R.L."/>
            <person name="Brenner S."/>
        </authorList>
    </citation>
    <scope>NUCLEOTIDE SEQUENCE [LARGE SCALE GENOMIC DNA]</scope>
</reference>
<evidence type="ECO:0000313" key="3">
    <source>
        <dbReference type="Ensembl" id="ENSCMIP00000009318.1"/>
    </source>
</evidence>
<reference evidence="4" key="3">
    <citation type="journal article" date="2014" name="Nature">
        <title>Elephant shark genome provides unique insights into gnathostome evolution.</title>
        <authorList>
            <consortium name="International Elephant Shark Genome Sequencing Consortium"/>
            <person name="Venkatesh B."/>
            <person name="Lee A.P."/>
            <person name="Ravi V."/>
            <person name="Maurya A.K."/>
            <person name="Lian M.M."/>
            <person name="Swann J.B."/>
            <person name="Ohta Y."/>
            <person name="Flajnik M.F."/>
            <person name="Sutoh Y."/>
            <person name="Kasahara M."/>
            <person name="Hoon S."/>
            <person name="Gangu V."/>
            <person name="Roy S.W."/>
            <person name="Irimia M."/>
            <person name="Korzh V."/>
            <person name="Kondrychyn I."/>
            <person name="Lim Z.W."/>
            <person name="Tay B.H."/>
            <person name="Tohari S."/>
            <person name="Kong K.W."/>
            <person name="Ho S."/>
            <person name="Lorente-Galdos B."/>
            <person name="Quilez J."/>
            <person name="Marques-Bonet T."/>
            <person name="Raney B.J."/>
            <person name="Ingham P.W."/>
            <person name="Tay A."/>
            <person name="Hillier L.W."/>
            <person name="Minx P."/>
            <person name="Boehm T."/>
            <person name="Wilson R.K."/>
            <person name="Brenner S."/>
            <person name="Warren W.C."/>
        </authorList>
    </citation>
    <scope>NUCLEOTIDE SEQUENCE [LARGE SCALE GENOMIC DNA]</scope>
</reference>
<dbReference type="Ensembl" id="ENSCMIT00000009574.1">
    <property type="protein sequence ID" value="ENSCMIP00000009318.1"/>
    <property type="gene ID" value="ENSCMIG00000004948.1"/>
</dbReference>
<proteinExistence type="predicted"/>
<name>A0A4W3GY73_CALMI</name>
<protein>
    <submittedName>
        <fullName evidence="3">Uncharacterized protein</fullName>
    </submittedName>
</protein>